<keyword evidence="2" id="KW-1185">Reference proteome</keyword>
<proteinExistence type="predicted"/>
<organism evidence="1 2">
    <name type="scientific">Nocardiopsis ansamitocini</name>
    <dbReference type="NCBI Taxonomy" id="1670832"/>
    <lineage>
        <taxon>Bacteria</taxon>
        <taxon>Bacillati</taxon>
        <taxon>Actinomycetota</taxon>
        <taxon>Actinomycetes</taxon>
        <taxon>Streptosporangiales</taxon>
        <taxon>Nocardiopsidaceae</taxon>
        <taxon>Nocardiopsis</taxon>
    </lineage>
</organism>
<reference evidence="1" key="1">
    <citation type="submission" date="2023-02" db="EMBL/GenBank/DDBJ databases">
        <title>Nocardiopsis ansamitocini NBRC 112285.</title>
        <authorList>
            <person name="Ichikawa N."/>
            <person name="Sato H."/>
            <person name="Tonouchi N."/>
        </authorList>
    </citation>
    <scope>NUCLEOTIDE SEQUENCE</scope>
    <source>
        <strain evidence="1">NBRC 112285</strain>
    </source>
</reference>
<accession>A0A9W6UIK7</accession>
<gene>
    <name evidence="1" type="ORF">Nans01_15010</name>
</gene>
<dbReference type="Proteomes" id="UP001165092">
    <property type="component" value="Unassembled WGS sequence"/>
</dbReference>
<evidence type="ECO:0000313" key="2">
    <source>
        <dbReference type="Proteomes" id="UP001165092"/>
    </source>
</evidence>
<evidence type="ECO:0000313" key="1">
    <source>
        <dbReference type="EMBL" id="GLU47150.1"/>
    </source>
</evidence>
<protein>
    <submittedName>
        <fullName evidence="1">Uncharacterized protein</fullName>
    </submittedName>
</protein>
<name>A0A9W6UIK7_9ACTN</name>
<sequence length="165" mass="18438">MSSERPFWHGRTEPEFVGTWRERFGGSRTLTPTAYLDQEAAYPYVLAAAWLFCPETIEHRGGVFLAEAGTETADRWIAYFGGDVRRAESMVNTTSLFDVFTNVGVDSYGEENLRQLAYAIGECWQGLLPRRHPRHDIVVTVTDEQDGAYGPTVTFAQAPDGPASR</sequence>
<dbReference type="AlphaFoldDB" id="A0A9W6UIK7"/>
<dbReference type="RefSeq" id="WP_285758154.1">
    <property type="nucleotide sequence ID" value="NZ_BSQG01000002.1"/>
</dbReference>
<dbReference type="EMBL" id="BSQG01000002">
    <property type="protein sequence ID" value="GLU47150.1"/>
    <property type="molecule type" value="Genomic_DNA"/>
</dbReference>
<comment type="caution">
    <text evidence="1">The sequence shown here is derived from an EMBL/GenBank/DDBJ whole genome shotgun (WGS) entry which is preliminary data.</text>
</comment>